<accession>A0A5C3M7S5</accession>
<dbReference type="PANTHER" id="PTHR22893">
    <property type="entry name" value="NADH OXIDOREDUCTASE-RELATED"/>
    <property type="match status" value="1"/>
</dbReference>
<protein>
    <recommendedName>
        <fullName evidence="1">NADH:flavin oxidoreductase/NADH oxidase N-terminal domain-containing protein</fullName>
    </recommendedName>
</protein>
<dbReference type="STRING" id="68775.A0A5C3M7S5"/>
<dbReference type="EMBL" id="ML213609">
    <property type="protein sequence ID" value="TFK37221.1"/>
    <property type="molecule type" value="Genomic_DNA"/>
</dbReference>
<dbReference type="GO" id="GO:0010181">
    <property type="term" value="F:FMN binding"/>
    <property type="evidence" value="ECO:0007669"/>
    <property type="project" value="InterPro"/>
</dbReference>
<dbReference type="AlphaFoldDB" id="A0A5C3M7S5"/>
<reference evidence="2 3" key="1">
    <citation type="journal article" date="2019" name="Nat. Ecol. Evol.">
        <title>Megaphylogeny resolves global patterns of mushroom evolution.</title>
        <authorList>
            <person name="Varga T."/>
            <person name="Krizsan K."/>
            <person name="Foldi C."/>
            <person name="Dima B."/>
            <person name="Sanchez-Garcia M."/>
            <person name="Sanchez-Ramirez S."/>
            <person name="Szollosi G.J."/>
            <person name="Szarkandi J.G."/>
            <person name="Papp V."/>
            <person name="Albert L."/>
            <person name="Andreopoulos W."/>
            <person name="Angelini C."/>
            <person name="Antonin V."/>
            <person name="Barry K.W."/>
            <person name="Bougher N.L."/>
            <person name="Buchanan P."/>
            <person name="Buyck B."/>
            <person name="Bense V."/>
            <person name="Catcheside P."/>
            <person name="Chovatia M."/>
            <person name="Cooper J."/>
            <person name="Damon W."/>
            <person name="Desjardin D."/>
            <person name="Finy P."/>
            <person name="Geml J."/>
            <person name="Haridas S."/>
            <person name="Hughes K."/>
            <person name="Justo A."/>
            <person name="Karasinski D."/>
            <person name="Kautmanova I."/>
            <person name="Kiss B."/>
            <person name="Kocsube S."/>
            <person name="Kotiranta H."/>
            <person name="LaButti K.M."/>
            <person name="Lechner B.E."/>
            <person name="Liimatainen K."/>
            <person name="Lipzen A."/>
            <person name="Lukacs Z."/>
            <person name="Mihaltcheva S."/>
            <person name="Morgado L.N."/>
            <person name="Niskanen T."/>
            <person name="Noordeloos M.E."/>
            <person name="Ohm R.A."/>
            <person name="Ortiz-Santana B."/>
            <person name="Ovrebo C."/>
            <person name="Racz N."/>
            <person name="Riley R."/>
            <person name="Savchenko A."/>
            <person name="Shiryaev A."/>
            <person name="Soop K."/>
            <person name="Spirin V."/>
            <person name="Szebenyi C."/>
            <person name="Tomsovsky M."/>
            <person name="Tulloss R.E."/>
            <person name="Uehling J."/>
            <person name="Grigoriev I.V."/>
            <person name="Vagvolgyi C."/>
            <person name="Papp T."/>
            <person name="Martin F.M."/>
            <person name="Miettinen O."/>
            <person name="Hibbett D.S."/>
            <person name="Nagy L.G."/>
        </authorList>
    </citation>
    <scope>NUCLEOTIDE SEQUENCE [LARGE SCALE GENOMIC DNA]</scope>
    <source>
        <strain evidence="2 3">CBS 166.37</strain>
    </source>
</reference>
<dbReference type="CDD" id="cd02933">
    <property type="entry name" value="OYE_like_FMN"/>
    <property type="match status" value="1"/>
</dbReference>
<dbReference type="SUPFAM" id="SSF51395">
    <property type="entry name" value="FMN-linked oxidoreductases"/>
    <property type="match status" value="1"/>
</dbReference>
<dbReference type="Proteomes" id="UP000308652">
    <property type="component" value="Unassembled WGS sequence"/>
</dbReference>
<dbReference type="InterPro" id="IPR013785">
    <property type="entry name" value="Aldolase_TIM"/>
</dbReference>
<dbReference type="Pfam" id="PF00724">
    <property type="entry name" value="Oxidored_FMN"/>
    <property type="match status" value="1"/>
</dbReference>
<gene>
    <name evidence="2" type="ORF">BDQ12DRAFT_736367</name>
</gene>
<sequence>MSPPTPTPKLFQPIKIGNITLQHRVVLAPLTRFRAAKKSHIHTVSLAKTYYSQRASTPGTLLITEGSFIAARAGGYDNVPGIWSDEQIAAWKEIVASVHAAGSFIYLQLWAHGRAALVPTLVEDGLPYVAPSSIPLSTAPETIPRELTHDEIQEYVQLYAQAAKNAVYGAGFDGVELNSLNGYLIDQFLQDVSNKRTDSYGGSVENRSRFGLQVVDAVVDAVGAEKVGIRLSPWSKFQDMKMEDPIPQFSHFVSSIKDSHPNLSYIHLVEPRIDGIDGHRQSDGYYNDTEKESNNFIRKIWLPKPLITAGGYTRNTALKRAKESEGELIAFGRDFIANPDLPLRIKHDIPFNPYDRNTFYVPAEKEGTEKGYIDYPFADLEKTKAKKIT</sequence>
<proteinExistence type="predicted"/>
<dbReference type="FunFam" id="3.20.20.70:FF:000138">
    <property type="entry name" value="NADPH dehydrogenase 1"/>
    <property type="match status" value="1"/>
</dbReference>
<feature type="domain" description="NADH:flavin oxidoreductase/NADH oxidase N-terminal" evidence="1">
    <location>
        <begin position="9"/>
        <end position="350"/>
    </location>
</feature>
<organism evidence="2 3">
    <name type="scientific">Crucibulum laeve</name>
    <dbReference type="NCBI Taxonomy" id="68775"/>
    <lineage>
        <taxon>Eukaryota</taxon>
        <taxon>Fungi</taxon>
        <taxon>Dikarya</taxon>
        <taxon>Basidiomycota</taxon>
        <taxon>Agaricomycotina</taxon>
        <taxon>Agaricomycetes</taxon>
        <taxon>Agaricomycetidae</taxon>
        <taxon>Agaricales</taxon>
        <taxon>Agaricineae</taxon>
        <taxon>Nidulariaceae</taxon>
        <taxon>Crucibulum</taxon>
    </lineage>
</organism>
<dbReference type="GO" id="GO:0003959">
    <property type="term" value="F:NADPH dehydrogenase activity"/>
    <property type="evidence" value="ECO:0007669"/>
    <property type="project" value="TreeGrafter"/>
</dbReference>
<dbReference type="InterPro" id="IPR045247">
    <property type="entry name" value="Oye-like"/>
</dbReference>
<evidence type="ECO:0000313" key="3">
    <source>
        <dbReference type="Proteomes" id="UP000308652"/>
    </source>
</evidence>
<keyword evidence="3" id="KW-1185">Reference proteome</keyword>
<dbReference type="OrthoDB" id="276546at2759"/>
<dbReference type="PANTHER" id="PTHR22893:SF91">
    <property type="entry name" value="NADPH DEHYDROGENASE 2-RELATED"/>
    <property type="match status" value="1"/>
</dbReference>
<dbReference type="Gene3D" id="3.20.20.70">
    <property type="entry name" value="Aldolase class I"/>
    <property type="match status" value="1"/>
</dbReference>
<evidence type="ECO:0000259" key="1">
    <source>
        <dbReference type="Pfam" id="PF00724"/>
    </source>
</evidence>
<name>A0A5C3M7S5_9AGAR</name>
<dbReference type="InterPro" id="IPR001155">
    <property type="entry name" value="OxRdtase_FMN_N"/>
</dbReference>
<evidence type="ECO:0000313" key="2">
    <source>
        <dbReference type="EMBL" id="TFK37221.1"/>
    </source>
</evidence>